<protein>
    <recommendedName>
        <fullName evidence="7">Lysosomal enzyme trafficking factor</fullName>
    </recommendedName>
    <alternativeName>
        <fullName evidence="8">Transmembrane protein 251</fullName>
    </alternativeName>
</protein>
<dbReference type="Proteomes" id="UP001152320">
    <property type="component" value="Chromosome 3"/>
</dbReference>
<keyword evidence="11" id="KW-1185">Reference proteome</keyword>
<feature type="transmembrane region" description="Helical" evidence="9">
    <location>
        <begin position="70"/>
        <end position="90"/>
    </location>
</feature>
<keyword evidence="5 9" id="KW-0472">Membrane</keyword>
<sequence>MNFRQRISWLLVALFLFLSFVIVYYLFEISDQYNSFALTHISKFESDLSKDPNSVTIEQSVKRKLFSLPFWAWLIILLLPYLQIFCLLVACTKNDPMNATVMVVPCFLCLRIANWNSNGQKSTVVEVAAVESGKQLLSNGHSTLNP</sequence>
<feature type="transmembrane region" description="Helical" evidence="9">
    <location>
        <begin position="7"/>
        <end position="27"/>
    </location>
</feature>
<accession>A0A9Q1CGX8</accession>
<evidence type="ECO:0000313" key="10">
    <source>
        <dbReference type="EMBL" id="KAJ8045108.1"/>
    </source>
</evidence>
<name>A0A9Q1CGX8_HOLLE</name>
<dbReference type="InterPro" id="IPR028024">
    <property type="entry name" value="LYSET"/>
</dbReference>
<dbReference type="Pfam" id="PF15190">
    <property type="entry name" value="TMEM251"/>
    <property type="match status" value="1"/>
</dbReference>
<dbReference type="EMBL" id="JAIZAY010000003">
    <property type="protein sequence ID" value="KAJ8045108.1"/>
    <property type="molecule type" value="Genomic_DNA"/>
</dbReference>
<evidence type="ECO:0000256" key="1">
    <source>
        <dbReference type="ARBA" id="ARBA00004653"/>
    </source>
</evidence>
<reference evidence="10" key="1">
    <citation type="submission" date="2021-10" db="EMBL/GenBank/DDBJ databases">
        <title>Tropical sea cucumber genome reveals ecological adaptation and Cuvierian tubules defense mechanism.</title>
        <authorList>
            <person name="Chen T."/>
        </authorList>
    </citation>
    <scope>NUCLEOTIDE SEQUENCE</scope>
    <source>
        <strain evidence="10">Nanhai2018</strain>
        <tissue evidence="10">Muscle</tissue>
    </source>
</reference>
<evidence type="ECO:0000313" key="11">
    <source>
        <dbReference type="Proteomes" id="UP001152320"/>
    </source>
</evidence>
<evidence type="ECO:0000256" key="5">
    <source>
        <dbReference type="ARBA" id="ARBA00023136"/>
    </source>
</evidence>
<keyword evidence="4" id="KW-0333">Golgi apparatus</keyword>
<evidence type="ECO:0000256" key="6">
    <source>
        <dbReference type="ARBA" id="ARBA00034485"/>
    </source>
</evidence>
<evidence type="ECO:0000256" key="4">
    <source>
        <dbReference type="ARBA" id="ARBA00023034"/>
    </source>
</evidence>
<comment type="caution">
    <text evidence="10">The sequence shown here is derived from an EMBL/GenBank/DDBJ whole genome shotgun (WGS) entry which is preliminary data.</text>
</comment>
<dbReference type="AlphaFoldDB" id="A0A9Q1CGX8"/>
<dbReference type="GO" id="GO:0000139">
    <property type="term" value="C:Golgi membrane"/>
    <property type="evidence" value="ECO:0007669"/>
    <property type="project" value="UniProtKB-SubCell"/>
</dbReference>
<evidence type="ECO:0000256" key="3">
    <source>
        <dbReference type="ARBA" id="ARBA00022989"/>
    </source>
</evidence>
<evidence type="ECO:0000256" key="8">
    <source>
        <dbReference type="ARBA" id="ARBA00034557"/>
    </source>
</evidence>
<evidence type="ECO:0000256" key="7">
    <source>
        <dbReference type="ARBA" id="ARBA00034539"/>
    </source>
</evidence>
<dbReference type="OrthoDB" id="6273523at2759"/>
<dbReference type="PANTHER" id="PTHR31925">
    <property type="entry name" value="TRANSMEMBRANE PROTEIN 251"/>
    <property type="match status" value="1"/>
</dbReference>
<comment type="subcellular location">
    <subcellularLocation>
        <location evidence="1">Golgi apparatus membrane</location>
        <topology evidence="1">Multi-pass membrane protein</topology>
    </subcellularLocation>
</comment>
<comment type="similarity">
    <text evidence="6">Belongs to the LYSET family.</text>
</comment>
<keyword evidence="2 9" id="KW-0812">Transmembrane</keyword>
<dbReference type="PANTHER" id="PTHR31925:SF1">
    <property type="entry name" value="LYSOSOMAL ENZYME TRAFFICKING FACTOR"/>
    <property type="match status" value="1"/>
</dbReference>
<proteinExistence type="inferred from homology"/>
<organism evidence="10 11">
    <name type="scientific">Holothuria leucospilota</name>
    <name type="common">Black long sea cucumber</name>
    <name type="synonym">Mertensiothuria leucospilota</name>
    <dbReference type="NCBI Taxonomy" id="206669"/>
    <lineage>
        <taxon>Eukaryota</taxon>
        <taxon>Metazoa</taxon>
        <taxon>Echinodermata</taxon>
        <taxon>Eleutherozoa</taxon>
        <taxon>Echinozoa</taxon>
        <taxon>Holothuroidea</taxon>
        <taxon>Aspidochirotacea</taxon>
        <taxon>Aspidochirotida</taxon>
        <taxon>Holothuriidae</taxon>
        <taxon>Holothuria</taxon>
    </lineage>
</organism>
<gene>
    <name evidence="10" type="ORF">HOLleu_08040</name>
</gene>
<evidence type="ECO:0000256" key="2">
    <source>
        <dbReference type="ARBA" id="ARBA00022692"/>
    </source>
</evidence>
<keyword evidence="3 9" id="KW-1133">Transmembrane helix</keyword>
<evidence type="ECO:0000256" key="9">
    <source>
        <dbReference type="SAM" id="Phobius"/>
    </source>
</evidence>